<feature type="domain" description="Methylated-DNA-[protein]-cysteine S-methyltransferase DNA binding" evidence="9">
    <location>
        <begin position="86"/>
        <end position="165"/>
    </location>
</feature>
<keyword evidence="5 11" id="KW-0808">Transferase</keyword>
<dbReference type="InterPro" id="IPR001497">
    <property type="entry name" value="MethylDNA_cys_MeTrfase_AS"/>
</dbReference>
<sequence length="170" mass="19130">MNSIYWSLLQHKDWHFYIAATPKHLLYVGSQNQPFTAVSDWGKKKYPKATLVENSALLASYCDEIIEYLEGKRTAFTFPIDYKGTPFQLLVWRALNEIPYGQTKTYSDIAHYINKPAAVRAVGAAIGANPILLAVPCHRIVGKNGTLTGYRGGLEMKKKLLELEKLNAQL</sequence>
<name>A0AAX3X0U9_9BACI</name>
<dbReference type="Pfam" id="PF02870">
    <property type="entry name" value="Methyltransf_1N"/>
    <property type="match status" value="1"/>
</dbReference>
<dbReference type="Pfam" id="PF01035">
    <property type="entry name" value="DNA_binding_1"/>
    <property type="match status" value="1"/>
</dbReference>
<dbReference type="GO" id="GO:0032259">
    <property type="term" value="P:methylation"/>
    <property type="evidence" value="ECO:0007669"/>
    <property type="project" value="UniProtKB-KW"/>
</dbReference>
<dbReference type="PANTHER" id="PTHR10815">
    <property type="entry name" value="METHYLATED-DNA--PROTEIN-CYSTEINE METHYLTRANSFERASE"/>
    <property type="match status" value="1"/>
</dbReference>
<dbReference type="InterPro" id="IPR036388">
    <property type="entry name" value="WH-like_DNA-bd_sf"/>
</dbReference>
<evidence type="ECO:0000256" key="3">
    <source>
        <dbReference type="ARBA" id="ARBA00011918"/>
    </source>
</evidence>
<dbReference type="PROSITE" id="PS00374">
    <property type="entry name" value="MGMT"/>
    <property type="match status" value="1"/>
</dbReference>
<comment type="catalytic activity">
    <reaction evidence="8">
        <text>a 6-O-methyl-2'-deoxyguanosine in DNA + L-cysteinyl-[protein] = S-methyl-L-cysteinyl-[protein] + a 2'-deoxyguanosine in DNA</text>
        <dbReference type="Rhea" id="RHEA:24000"/>
        <dbReference type="Rhea" id="RHEA-COMP:10131"/>
        <dbReference type="Rhea" id="RHEA-COMP:10132"/>
        <dbReference type="Rhea" id="RHEA-COMP:11367"/>
        <dbReference type="Rhea" id="RHEA-COMP:11368"/>
        <dbReference type="ChEBI" id="CHEBI:29950"/>
        <dbReference type="ChEBI" id="CHEBI:82612"/>
        <dbReference type="ChEBI" id="CHEBI:85445"/>
        <dbReference type="ChEBI" id="CHEBI:85448"/>
        <dbReference type="EC" id="2.1.1.63"/>
    </reaction>
</comment>
<dbReference type="SUPFAM" id="SSF46767">
    <property type="entry name" value="Methylated DNA-protein cysteine methyltransferase, C-terminal domain"/>
    <property type="match status" value="1"/>
</dbReference>
<gene>
    <name evidence="11" type="ORF">QNH24_07200</name>
</gene>
<dbReference type="Proteomes" id="UP001178322">
    <property type="component" value="Chromosome"/>
</dbReference>
<dbReference type="GO" id="GO:0003908">
    <property type="term" value="F:methylated-DNA-[protein]-cysteine S-methyltransferase activity"/>
    <property type="evidence" value="ECO:0007669"/>
    <property type="project" value="UniProtKB-EC"/>
</dbReference>
<dbReference type="InterPro" id="IPR036631">
    <property type="entry name" value="MGMT_N_sf"/>
</dbReference>
<comment type="similarity">
    <text evidence="2">Belongs to the MGMT family.</text>
</comment>
<dbReference type="EMBL" id="CP126101">
    <property type="protein sequence ID" value="WHY53022.1"/>
    <property type="molecule type" value="Genomic_DNA"/>
</dbReference>
<evidence type="ECO:0000256" key="4">
    <source>
        <dbReference type="ARBA" id="ARBA00022603"/>
    </source>
</evidence>
<feature type="domain" description="Methylguanine DNA methyltransferase ribonuclease-like" evidence="10">
    <location>
        <begin position="4"/>
        <end position="82"/>
    </location>
</feature>
<dbReference type="InterPro" id="IPR008332">
    <property type="entry name" value="MethylG_MeTrfase_N"/>
</dbReference>
<evidence type="ECO:0000256" key="6">
    <source>
        <dbReference type="ARBA" id="ARBA00022763"/>
    </source>
</evidence>
<dbReference type="Gene3D" id="3.30.160.70">
    <property type="entry name" value="Methylated DNA-protein cysteine methyltransferase domain"/>
    <property type="match status" value="1"/>
</dbReference>
<protein>
    <recommendedName>
        <fullName evidence="3">methylated-DNA--[protein]-cysteine S-methyltransferase</fullName>
        <ecNumber evidence="3">2.1.1.63</ecNumber>
    </recommendedName>
</protein>
<evidence type="ECO:0000313" key="11">
    <source>
        <dbReference type="EMBL" id="WHY53022.1"/>
    </source>
</evidence>
<reference evidence="11" key="1">
    <citation type="submission" date="2023-05" db="EMBL/GenBank/DDBJ databases">
        <title>Comparative genomics of Bacillaceae isolates and their secondary metabolite potential.</title>
        <authorList>
            <person name="Song L."/>
            <person name="Nielsen L.J."/>
            <person name="Mohite O."/>
            <person name="Xu X."/>
            <person name="Weber T."/>
            <person name="Kovacs A.T."/>
        </authorList>
    </citation>
    <scope>NUCLEOTIDE SEQUENCE</scope>
    <source>
        <strain evidence="11">LY1</strain>
    </source>
</reference>
<keyword evidence="6" id="KW-0227">DNA damage</keyword>
<dbReference type="PANTHER" id="PTHR10815:SF12">
    <property type="entry name" value="METHYLATED-DNA--PROTEIN-CYSTEINE METHYLTRANSFERASE, INDUCIBLE"/>
    <property type="match status" value="1"/>
</dbReference>
<dbReference type="AlphaFoldDB" id="A0AAX3X0U9"/>
<proteinExistence type="inferred from homology"/>
<dbReference type="EC" id="2.1.1.63" evidence="3"/>
<keyword evidence="4 11" id="KW-0489">Methyltransferase</keyword>
<evidence type="ECO:0000256" key="7">
    <source>
        <dbReference type="ARBA" id="ARBA00023204"/>
    </source>
</evidence>
<evidence type="ECO:0000313" key="12">
    <source>
        <dbReference type="Proteomes" id="UP001178322"/>
    </source>
</evidence>
<dbReference type="InterPro" id="IPR036217">
    <property type="entry name" value="MethylDNA_cys_MeTrfase_DNAb"/>
</dbReference>
<evidence type="ECO:0000259" key="9">
    <source>
        <dbReference type="Pfam" id="PF01035"/>
    </source>
</evidence>
<comment type="catalytic activity">
    <reaction evidence="1">
        <text>a 4-O-methyl-thymidine in DNA + L-cysteinyl-[protein] = a thymidine in DNA + S-methyl-L-cysteinyl-[protein]</text>
        <dbReference type="Rhea" id="RHEA:53428"/>
        <dbReference type="Rhea" id="RHEA-COMP:10131"/>
        <dbReference type="Rhea" id="RHEA-COMP:10132"/>
        <dbReference type="Rhea" id="RHEA-COMP:13555"/>
        <dbReference type="Rhea" id="RHEA-COMP:13556"/>
        <dbReference type="ChEBI" id="CHEBI:29950"/>
        <dbReference type="ChEBI" id="CHEBI:82612"/>
        <dbReference type="ChEBI" id="CHEBI:137386"/>
        <dbReference type="ChEBI" id="CHEBI:137387"/>
        <dbReference type="EC" id="2.1.1.63"/>
    </reaction>
</comment>
<evidence type="ECO:0000256" key="8">
    <source>
        <dbReference type="ARBA" id="ARBA00049348"/>
    </source>
</evidence>
<evidence type="ECO:0000256" key="5">
    <source>
        <dbReference type="ARBA" id="ARBA00022679"/>
    </source>
</evidence>
<dbReference type="FunFam" id="1.10.10.10:FF:000214">
    <property type="entry name" value="Methylated-DNA--protein-cysteine methyltransferase"/>
    <property type="match status" value="1"/>
</dbReference>
<organism evidence="11 12">
    <name type="scientific">Lysinibacillus pakistanensis</name>
    <dbReference type="NCBI Taxonomy" id="759811"/>
    <lineage>
        <taxon>Bacteria</taxon>
        <taxon>Bacillati</taxon>
        <taxon>Bacillota</taxon>
        <taxon>Bacilli</taxon>
        <taxon>Bacillales</taxon>
        <taxon>Bacillaceae</taxon>
        <taxon>Lysinibacillus</taxon>
    </lineage>
</organism>
<evidence type="ECO:0000259" key="10">
    <source>
        <dbReference type="Pfam" id="PF02870"/>
    </source>
</evidence>
<dbReference type="Gene3D" id="1.10.10.10">
    <property type="entry name" value="Winged helix-like DNA-binding domain superfamily/Winged helix DNA-binding domain"/>
    <property type="match status" value="1"/>
</dbReference>
<dbReference type="GO" id="GO:0006281">
    <property type="term" value="P:DNA repair"/>
    <property type="evidence" value="ECO:0007669"/>
    <property type="project" value="UniProtKB-KW"/>
</dbReference>
<evidence type="ECO:0000256" key="1">
    <source>
        <dbReference type="ARBA" id="ARBA00001286"/>
    </source>
</evidence>
<dbReference type="InterPro" id="IPR014048">
    <property type="entry name" value="MethylDNA_cys_MeTrfase_DNA-bd"/>
</dbReference>
<dbReference type="CDD" id="cd06445">
    <property type="entry name" value="ATase"/>
    <property type="match status" value="1"/>
</dbReference>
<dbReference type="RefSeq" id="WP_283871401.1">
    <property type="nucleotide sequence ID" value="NZ_CP126101.1"/>
</dbReference>
<keyword evidence="7" id="KW-0234">DNA repair</keyword>
<accession>A0AAX3X0U9</accession>
<evidence type="ECO:0000256" key="2">
    <source>
        <dbReference type="ARBA" id="ARBA00008711"/>
    </source>
</evidence>
<dbReference type="NCBIfam" id="TIGR00589">
    <property type="entry name" value="ogt"/>
    <property type="match status" value="1"/>
</dbReference>
<dbReference type="SUPFAM" id="SSF53155">
    <property type="entry name" value="Methylated DNA-protein cysteine methyltransferase domain"/>
    <property type="match status" value="1"/>
</dbReference>